<dbReference type="GO" id="GO:0000976">
    <property type="term" value="F:transcription cis-regulatory region binding"/>
    <property type="evidence" value="ECO:0007669"/>
    <property type="project" value="UniProtKB-ARBA"/>
</dbReference>
<dbReference type="Gene3D" id="1.10.10.60">
    <property type="entry name" value="Homeodomain-like"/>
    <property type="match status" value="1"/>
</dbReference>
<accession>A0AAV0EJU0</accession>
<dbReference type="InterPro" id="IPR058673">
    <property type="entry name" value="HHO5-like_N"/>
</dbReference>
<evidence type="ECO:0000313" key="9">
    <source>
        <dbReference type="Proteomes" id="UP001152523"/>
    </source>
</evidence>
<dbReference type="Pfam" id="PF26575">
    <property type="entry name" value="HHO5_N"/>
    <property type="match status" value="1"/>
</dbReference>
<feature type="region of interest" description="Disordered" evidence="6">
    <location>
        <begin position="341"/>
        <end position="372"/>
    </location>
</feature>
<evidence type="ECO:0000313" key="8">
    <source>
        <dbReference type="EMBL" id="CAH9124335.1"/>
    </source>
</evidence>
<dbReference type="PROSITE" id="PS51294">
    <property type="entry name" value="HTH_MYB"/>
    <property type="match status" value="1"/>
</dbReference>
<dbReference type="Pfam" id="PF00249">
    <property type="entry name" value="Myb_DNA-binding"/>
    <property type="match status" value="1"/>
</dbReference>
<dbReference type="GO" id="GO:0010597">
    <property type="term" value="P:green leaf volatile biosynthetic process"/>
    <property type="evidence" value="ECO:0007669"/>
    <property type="project" value="UniProtKB-ARBA"/>
</dbReference>
<proteinExistence type="predicted"/>
<dbReference type="PANTHER" id="PTHR31003">
    <property type="entry name" value="MYB FAMILY TRANSCRIPTION FACTOR"/>
    <property type="match status" value="1"/>
</dbReference>
<dbReference type="FunFam" id="1.10.10.60:FF:000002">
    <property type="entry name" value="Myb family transcription factor"/>
    <property type="match status" value="1"/>
</dbReference>
<sequence length="372" mass="41486">MGSVPPELSLGCKPASDSTTITGFLHGISTIESVSDRVSKIDDYVRRLEEEMRKIDAFKRELPLCMLLLNDAIISLKEEAAKYRTARVEPVLEEFIPLKKCSNDGDDGGDRIDIRKDREKMNWMSSAVLWNGENLSTNNKHHPEPELKMTTEEAEYSSITNDVTIPCKTGNTANGFIPFKSYSGFPTTIVRKQENKKELPNLPPDLMLGAPVFKSPREDLGMIGCCSNKNMSNSNITKAASSCTSSVSSMHSSSSRKERRCWTPDLHKSFINALQQLGGAQVATPKQIRELMQVDGLTNDEVKSHLQKYRLHTRKLPPSTSPNQSVVVLGNLFLGHRHHFREPAKQQSSHESGSPESPLCPRDDGIEEEADY</sequence>
<keyword evidence="4" id="KW-0804">Transcription</keyword>
<dbReference type="PANTHER" id="PTHR31003:SF3">
    <property type="entry name" value="HOMEODOMAIN-LIKE SUPERFAMILY PROTEIN-RELATED"/>
    <property type="match status" value="1"/>
</dbReference>
<comment type="caution">
    <text evidence="8">The sequence shown here is derived from an EMBL/GenBank/DDBJ whole genome shotgun (WGS) entry which is preliminary data.</text>
</comment>
<evidence type="ECO:0000256" key="6">
    <source>
        <dbReference type="SAM" id="MobiDB-lite"/>
    </source>
</evidence>
<dbReference type="InterPro" id="IPR044787">
    <property type="entry name" value="HHO5-like"/>
</dbReference>
<dbReference type="Proteomes" id="UP001152523">
    <property type="component" value="Unassembled WGS sequence"/>
</dbReference>
<keyword evidence="3" id="KW-0238">DNA-binding</keyword>
<dbReference type="InterPro" id="IPR017930">
    <property type="entry name" value="Myb_dom"/>
</dbReference>
<organism evidence="8 9">
    <name type="scientific">Cuscuta epithymum</name>
    <dbReference type="NCBI Taxonomy" id="186058"/>
    <lineage>
        <taxon>Eukaryota</taxon>
        <taxon>Viridiplantae</taxon>
        <taxon>Streptophyta</taxon>
        <taxon>Embryophyta</taxon>
        <taxon>Tracheophyta</taxon>
        <taxon>Spermatophyta</taxon>
        <taxon>Magnoliopsida</taxon>
        <taxon>eudicotyledons</taxon>
        <taxon>Gunneridae</taxon>
        <taxon>Pentapetalae</taxon>
        <taxon>asterids</taxon>
        <taxon>lamiids</taxon>
        <taxon>Solanales</taxon>
        <taxon>Convolvulaceae</taxon>
        <taxon>Cuscuteae</taxon>
        <taxon>Cuscuta</taxon>
        <taxon>Cuscuta subgen. Cuscuta</taxon>
    </lineage>
</organism>
<feature type="domain" description="HTH myb-type" evidence="7">
    <location>
        <begin position="254"/>
        <end position="314"/>
    </location>
</feature>
<dbReference type="InterPro" id="IPR001005">
    <property type="entry name" value="SANT/Myb"/>
</dbReference>
<evidence type="ECO:0000256" key="4">
    <source>
        <dbReference type="ARBA" id="ARBA00023163"/>
    </source>
</evidence>
<evidence type="ECO:0000256" key="5">
    <source>
        <dbReference type="ARBA" id="ARBA00023242"/>
    </source>
</evidence>
<evidence type="ECO:0000256" key="1">
    <source>
        <dbReference type="ARBA" id="ARBA00004123"/>
    </source>
</evidence>
<dbReference type="InterPro" id="IPR009057">
    <property type="entry name" value="Homeodomain-like_sf"/>
</dbReference>
<dbReference type="SUPFAM" id="SSF46689">
    <property type="entry name" value="Homeodomain-like"/>
    <property type="match status" value="1"/>
</dbReference>
<evidence type="ECO:0000259" key="7">
    <source>
        <dbReference type="PROSITE" id="PS51294"/>
    </source>
</evidence>
<dbReference type="NCBIfam" id="TIGR01557">
    <property type="entry name" value="myb_SHAQKYF"/>
    <property type="match status" value="1"/>
</dbReference>
<dbReference type="GO" id="GO:0005634">
    <property type="term" value="C:nucleus"/>
    <property type="evidence" value="ECO:0007669"/>
    <property type="project" value="UniProtKB-SubCell"/>
</dbReference>
<dbReference type="InterPro" id="IPR006447">
    <property type="entry name" value="Myb_dom_plants"/>
</dbReference>
<gene>
    <name evidence="8" type="ORF">CEPIT_LOCUS25910</name>
</gene>
<dbReference type="AlphaFoldDB" id="A0AAV0EJU0"/>
<feature type="compositionally biased region" description="Polar residues" evidence="6">
    <location>
        <begin position="345"/>
        <end position="355"/>
    </location>
</feature>
<comment type="subcellular location">
    <subcellularLocation>
        <location evidence="1">Nucleus</location>
    </subcellularLocation>
</comment>
<keyword evidence="9" id="KW-1185">Reference proteome</keyword>
<dbReference type="GO" id="GO:0003700">
    <property type="term" value="F:DNA-binding transcription factor activity"/>
    <property type="evidence" value="ECO:0007669"/>
    <property type="project" value="InterPro"/>
</dbReference>
<keyword evidence="2" id="KW-0805">Transcription regulation</keyword>
<evidence type="ECO:0000256" key="3">
    <source>
        <dbReference type="ARBA" id="ARBA00023125"/>
    </source>
</evidence>
<reference evidence="8" key="1">
    <citation type="submission" date="2022-07" db="EMBL/GenBank/DDBJ databases">
        <authorList>
            <person name="Macas J."/>
            <person name="Novak P."/>
            <person name="Neumann P."/>
        </authorList>
    </citation>
    <scope>NUCLEOTIDE SEQUENCE</scope>
</reference>
<dbReference type="EMBL" id="CAMAPF010000934">
    <property type="protein sequence ID" value="CAH9124335.1"/>
    <property type="molecule type" value="Genomic_DNA"/>
</dbReference>
<evidence type="ECO:0000256" key="2">
    <source>
        <dbReference type="ARBA" id="ARBA00023015"/>
    </source>
</evidence>
<name>A0AAV0EJU0_9ASTE</name>
<keyword evidence="5" id="KW-0539">Nucleus</keyword>
<protein>
    <recommendedName>
        <fullName evidence="7">HTH myb-type domain-containing protein</fullName>
    </recommendedName>
</protein>